<accession>A0A852X1I3</accession>
<dbReference type="CDD" id="cd17249">
    <property type="entry name" value="RMtype1_S_EcoR124I-TRD2-CR2_like"/>
    <property type="match status" value="1"/>
</dbReference>
<dbReference type="EMBL" id="JACCFI010000001">
    <property type="protein sequence ID" value="NYG20001.1"/>
    <property type="molecule type" value="Genomic_DNA"/>
</dbReference>
<keyword evidence="7" id="KW-1185">Reference proteome</keyword>
<dbReference type="InterPro" id="IPR051212">
    <property type="entry name" value="Type-I_RE_S_subunit"/>
</dbReference>
<protein>
    <submittedName>
        <fullName evidence="6">Type I restriction enzyme S subunit</fullName>
        <ecNumber evidence="6">3.1.21.3</ecNumber>
    </submittedName>
</protein>
<dbReference type="Proteomes" id="UP000549066">
    <property type="component" value="Unassembled WGS sequence"/>
</dbReference>
<comment type="subunit">
    <text evidence="4">The methyltransferase is composed of M and S polypeptides.</text>
</comment>
<dbReference type="Gene3D" id="3.90.220.20">
    <property type="entry name" value="DNA methylase specificity domains"/>
    <property type="match status" value="2"/>
</dbReference>
<dbReference type="Pfam" id="PF01420">
    <property type="entry name" value="Methylase_S"/>
    <property type="match status" value="2"/>
</dbReference>
<feature type="domain" description="Type I restriction modification DNA specificity" evidence="5">
    <location>
        <begin position="17"/>
        <end position="199"/>
    </location>
</feature>
<dbReference type="EC" id="3.1.21.3" evidence="6"/>
<feature type="domain" description="Type I restriction modification DNA specificity" evidence="5">
    <location>
        <begin position="223"/>
        <end position="396"/>
    </location>
</feature>
<dbReference type="GO" id="GO:0009307">
    <property type="term" value="P:DNA restriction-modification system"/>
    <property type="evidence" value="ECO:0007669"/>
    <property type="project" value="UniProtKB-KW"/>
</dbReference>
<dbReference type="InterPro" id="IPR000055">
    <property type="entry name" value="Restrct_endonuc_typeI_TRD"/>
</dbReference>
<evidence type="ECO:0000256" key="2">
    <source>
        <dbReference type="ARBA" id="ARBA00022747"/>
    </source>
</evidence>
<evidence type="ECO:0000313" key="6">
    <source>
        <dbReference type="EMBL" id="NYG20001.1"/>
    </source>
</evidence>
<proteinExistence type="inferred from homology"/>
<name>A0A852X1I3_9MICO</name>
<evidence type="ECO:0000313" key="7">
    <source>
        <dbReference type="Proteomes" id="UP000549066"/>
    </source>
</evidence>
<dbReference type="RefSeq" id="WP_179550190.1">
    <property type="nucleotide sequence ID" value="NZ_JACCFI010000001.1"/>
</dbReference>
<keyword evidence="2" id="KW-0680">Restriction system</keyword>
<dbReference type="GO" id="GO:0009035">
    <property type="term" value="F:type I site-specific deoxyribonuclease activity"/>
    <property type="evidence" value="ECO:0007669"/>
    <property type="project" value="UniProtKB-EC"/>
</dbReference>
<dbReference type="InterPro" id="IPR044946">
    <property type="entry name" value="Restrct_endonuc_typeI_TRD_sf"/>
</dbReference>
<sequence length="421" mass="47001">MSRLAELVAEHCPNGVEYKQLSELATTVPGLSGKSKADFHDGNARFASYRNIFANPALDLEAPDFVKVKEGEQQNSVQRGDILFTGSSESFDEVGMSSVVTAEPSEPIYVNSFCFIVRPNRSDSLEPEFAKHLFRSESIRKQIRGTANGVTRINISKPRFMEVKIPVPPVQVQRVVAEILDAFSLLEAQLEAELEAEIEARQQQYVFYRRVVLRRIGAASASLASLGKWQGGVTPSKSDPRYWANGDIPWLASMDISDESTDDIRGRVTQAALDETSLRIVPAPSVAVVMRSNILRRRLPIGLVKVDTTFNQDMRALAPREGVDAEYVYQVLRADSEEIRGQCVRTDGSMAAVNSQDFFAWKIPLPSIEEQRATAAELRSFEVIVNDLRASLPAELAARRTQYEYHRDRILAFKQSEEDAT</sequence>
<dbReference type="PANTHER" id="PTHR43140:SF1">
    <property type="entry name" value="TYPE I RESTRICTION ENZYME ECOKI SPECIFICITY SUBUNIT"/>
    <property type="match status" value="1"/>
</dbReference>
<reference evidence="6 7" key="1">
    <citation type="submission" date="2020-07" db="EMBL/GenBank/DDBJ databases">
        <title>Sequencing the genomes of 1000 actinobacteria strains.</title>
        <authorList>
            <person name="Klenk H.-P."/>
        </authorList>
    </citation>
    <scope>NUCLEOTIDE SEQUENCE [LARGE SCALE GENOMIC DNA]</scope>
    <source>
        <strain evidence="6 7">DSM 8598</strain>
    </source>
</reference>
<comment type="caution">
    <text evidence="6">The sequence shown here is derived from an EMBL/GenBank/DDBJ whole genome shotgun (WGS) entry which is preliminary data.</text>
</comment>
<comment type="similarity">
    <text evidence="1">Belongs to the type-I restriction system S methylase family.</text>
</comment>
<dbReference type="GO" id="GO:0003677">
    <property type="term" value="F:DNA binding"/>
    <property type="evidence" value="ECO:0007669"/>
    <property type="project" value="UniProtKB-KW"/>
</dbReference>
<evidence type="ECO:0000256" key="1">
    <source>
        <dbReference type="ARBA" id="ARBA00010923"/>
    </source>
</evidence>
<dbReference type="SUPFAM" id="SSF116734">
    <property type="entry name" value="DNA methylase specificity domain"/>
    <property type="match status" value="2"/>
</dbReference>
<dbReference type="AlphaFoldDB" id="A0A852X1I3"/>
<organism evidence="6 7">
    <name type="scientific">Agromyces hippuratus</name>
    <dbReference type="NCBI Taxonomy" id="286438"/>
    <lineage>
        <taxon>Bacteria</taxon>
        <taxon>Bacillati</taxon>
        <taxon>Actinomycetota</taxon>
        <taxon>Actinomycetes</taxon>
        <taxon>Micrococcales</taxon>
        <taxon>Microbacteriaceae</taxon>
        <taxon>Agromyces</taxon>
    </lineage>
</organism>
<dbReference type="PANTHER" id="PTHR43140">
    <property type="entry name" value="TYPE-1 RESTRICTION ENZYME ECOKI SPECIFICITY PROTEIN"/>
    <property type="match status" value="1"/>
</dbReference>
<keyword evidence="6" id="KW-0378">Hydrolase</keyword>
<evidence type="ECO:0000256" key="4">
    <source>
        <dbReference type="ARBA" id="ARBA00038652"/>
    </source>
</evidence>
<keyword evidence="3" id="KW-0238">DNA-binding</keyword>
<evidence type="ECO:0000259" key="5">
    <source>
        <dbReference type="Pfam" id="PF01420"/>
    </source>
</evidence>
<gene>
    <name evidence="6" type="ORF">BJY17_000748</name>
</gene>
<evidence type="ECO:0000256" key="3">
    <source>
        <dbReference type="ARBA" id="ARBA00023125"/>
    </source>
</evidence>